<gene>
    <name evidence="4" type="primary">ICR2_1</name>
    <name evidence="4" type="ORF">CK203_023971</name>
</gene>
<dbReference type="PANTHER" id="PTHR34224">
    <property type="entry name" value="INTERACTOR OF CONSTITUTIVE ACTIVE ROPS 2, CHLOROPLASTIC-RELATED"/>
    <property type="match status" value="1"/>
</dbReference>
<protein>
    <submittedName>
        <fullName evidence="4">Interactor of constitutive active ROPs 2, chloroplastic</fullName>
    </submittedName>
</protein>
<feature type="region of interest" description="Disordered" evidence="3">
    <location>
        <begin position="89"/>
        <end position="196"/>
    </location>
</feature>
<dbReference type="Proteomes" id="UP000288805">
    <property type="component" value="Unassembled WGS sequence"/>
</dbReference>
<evidence type="ECO:0000256" key="3">
    <source>
        <dbReference type="SAM" id="MobiDB-lite"/>
    </source>
</evidence>
<feature type="compositionally biased region" description="Basic and acidic residues" evidence="3">
    <location>
        <begin position="154"/>
        <end position="165"/>
    </location>
</feature>
<evidence type="ECO:0000256" key="2">
    <source>
        <dbReference type="ARBA" id="ARBA00023054"/>
    </source>
</evidence>
<dbReference type="AlphaFoldDB" id="A0A438IQ68"/>
<feature type="region of interest" description="Disordered" evidence="3">
    <location>
        <begin position="357"/>
        <end position="383"/>
    </location>
</feature>
<proteinExistence type="inferred from homology"/>
<comment type="similarity">
    <text evidence="1">Belongs to the ICR family.</text>
</comment>
<dbReference type="InterPro" id="IPR029688">
    <property type="entry name" value="ICR"/>
</dbReference>
<feature type="compositionally biased region" description="Basic and acidic residues" evidence="3">
    <location>
        <begin position="368"/>
        <end position="377"/>
    </location>
</feature>
<sequence length="728" mass="81672">MVFAAVFKQCRLVPRSGKDCSELLQVVWARVLKERIREQLAHPFPIFSTREDRICRHQKEVNFHTNCLHSFTVTEYVIGLHAPFSSDTGCYSTDSESRTGSLEVPPRTSPATPRTARKLKTPGSDGDSVSSPHPASRTPKDRSPKIVKSTRSPVSEKKRPSKLSELESQVAQLQEDLKKTKDQLNSSESWKRRAHQEAEEAKKQLLAVSAKLEESQQQLLELSASEEDRVQELRKISQDRDRAWQSELEAVQKQHSMDSAALVSAMNEIQKLKIQLEMVADSEASQTKHAESAHVEIQRLRIELADTLSLVAAETIRSDGVKAMEAYNSITLELDQSNAQVNSLEGLVSKLQEDLVNSSSTSAANPSDDAKLARENGENEDTNQLKQELNLVRFEVGQLRSALDAAEIRYQEEYIQSTLQIRSAYEQAERTRSESRQREAELEAELRKAKVIVEDLKVNLMDKETKLQNISEENKVLNVKIEQNQSNERESELQMELKKSEATLADLKTSLLDKETELQSITEENEMLKLEIKKKETENDKEADKNSRRAERVTEQLDATQAANSELEAELRRLKVQSDQWRKAAEAAAAMLSTGNNGKIVERTGSLDNNYHTIGARIGSPCSEDMDDDSPKKKNGNMLKKIGVLWKKGQKHFGGWLLVESSFADYLLTAGSTLGKWGDPFPTHETSWWRQQVKMASHAGGEGAGERGGLAGKGGEFCEFSGELLEQE</sequence>
<evidence type="ECO:0000256" key="1">
    <source>
        <dbReference type="ARBA" id="ARBA00009778"/>
    </source>
</evidence>
<feature type="region of interest" description="Disordered" evidence="3">
    <location>
        <begin position="533"/>
        <end position="556"/>
    </location>
</feature>
<evidence type="ECO:0000313" key="4">
    <source>
        <dbReference type="EMBL" id="RVW98821.1"/>
    </source>
</evidence>
<comment type="caution">
    <text evidence="4">The sequence shown here is derived from an EMBL/GenBank/DDBJ whole genome shotgun (WGS) entry which is preliminary data.</text>
</comment>
<dbReference type="EMBL" id="QGNW01000091">
    <property type="protein sequence ID" value="RVW98821.1"/>
    <property type="molecule type" value="Genomic_DNA"/>
</dbReference>
<organism evidence="4 5">
    <name type="scientific">Vitis vinifera</name>
    <name type="common">Grape</name>
    <dbReference type="NCBI Taxonomy" id="29760"/>
    <lineage>
        <taxon>Eukaryota</taxon>
        <taxon>Viridiplantae</taxon>
        <taxon>Streptophyta</taxon>
        <taxon>Embryophyta</taxon>
        <taxon>Tracheophyta</taxon>
        <taxon>Spermatophyta</taxon>
        <taxon>Magnoliopsida</taxon>
        <taxon>eudicotyledons</taxon>
        <taxon>Gunneridae</taxon>
        <taxon>Pentapetalae</taxon>
        <taxon>rosids</taxon>
        <taxon>Vitales</taxon>
        <taxon>Vitaceae</taxon>
        <taxon>Viteae</taxon>
        <taxon>Vitis</taxon>
    </lineage>
</organism>
<feature type="compositionally biased region" description="Polar residues" evidence="3">
    <location>
        <begin position="89"/>
        <end position="100"/>
    </location>
</feature>
<keyword evidence="2" id="KW-0175">Coiled coil</keyword>
<accession>A0A438IQ68</accession>
<name>A0A438IQ68_VITVI</name>
<feature type="compositionally biased region" description="Low complexity" evidence="3">
    <location>
        <begin position="105"/>
        <end position="114"/>
    </location>
</feature>
<reference evidence="4 5" key="1">
    <citation type="journal article" date="2018" name="PLoS Genet.">
        <title>Population sequencing reveals clonal diversity and ancestral inbreeding in the grapevine cultivar Chardonnay.</title>
        <authorList>
            <person name="Roach M.J."/>
            <person name="Johnson D.L."/>
            <person name="Bohlmann J."/>
            <person name="van Vuuren H.J."/>
            <person name="Jones S.J."/>
            <person name="Pretorius I.S."/>
            <person name="Schmidt S.A."/>
            <person name="Borneman A.R."/>
        </authorList>
    </citation>
    <scope>NUCLEOTIDE SEQUENCE [LARGE SCALE GENOMIC DNA]</scope>
    <source>
        <strain evidence="5">cv. Chardonnay</strain>
        <tissue evidence="4">Leaf</tissue>
    </source>
</reference>
<dbReference type="PANTHER" id="PTHR34224:SF4">
    <property type="entry name" value="INTERACTOR OF CONSTITUTIVE ACTIVE ROPS 2, CHLOROPLASTIC"/>
    <property type="match status" value="1"/>
</dbReference>
<evidence type="ECO:0000313" key="5">
    <source>
        <dbReference type="Proteomes" id="UP000288805"/>
    </source>
</evidence>
<feature type="compositionally biased region" description="Basic and acidic residues" evidence="3">
    <location>
        <begin position="533"/>
        <end position="555"/>
    </location>
</feature>